<dbReference type="InterPro" id="IPR044974">
    <property type="entry name" value="Disease_R_plants"/>
</dbReference>
<evidence type="ECO:0000313" key="3">
    <source>
        <dbReference type="EMBL" id="KAG6671648.1"/>
    </source>
</evidence>
<evidence type="ECO:0000256" key="1">
    <source>
        <dbReference type="ARBA" id="ARBA00023027"/>
    </source>
</evidence>
<dbReference type="EMBL" id="CM031840">
    <property type="protein sequence ID" value="KAG6671648.1"/>
    <property type="molecule type" value="Genomic_DNA"/>
</dbReference>
<keyword evidence="1" id="KW-0520">NAD</keyword>
<gene>
    <name evidence="3" type="ORF">I3842_16G014100</name>
</gene>
<dbReference type="GO" id="GO:0043531">
    <property type="term" value="F:ADP binding"/>
    <property type="evidence" value="ECO:0007669"/>
    <property type="project" value="InterPro"/>
</dbReference>
<name>A0A921ZZG1_CARIL</name>
<protein>
    <recommendedName>
        <fullName evidence="2">TIR domain-containing protein</fullName>
    </recommendedName>
</protein>
<dbReference type="InterPro" id="IPR000157">
    <property type="entry name" value="TIR_dom"/>
</dbReference>
<feature type="domain" description="TIR" evidence="2">
    <location>
        <begin position="24"/>
        <end position="191"/>
    </location>
</feature>
<dbReference type="PANTHER" id="PTHR11017">
    <property type="entry name" value="LEUCINE-RICH REPEAT-CONTAINING PROTEIN"/>
    <property type="match status" value="1"/>
</dbReference>
<dbReference type="GO" id="GO:0006952">
    <property type="term" value="P:defense response"/>
    <property type="evidence" value="ECO:0007669"/>
    <property type="project" value="InterPro"/>
</dbReference>
<dbReference type="PROSITE" id="PS50104">
    <property type="entry name" value="TIR"/>
    <property type="match status" value="1"/>
</dbReference>
<dbReference type="Pfam" id="PF01582">
    <property type="entry name" value="TIR"/>
    <property type="match status" value="1"/>
</dbReference>
<comment type="caution">
    <text evidence="3">The sequence shown here is derived from an EMBL/GenBank/DDBJ whole genome shotgun (WGS) entry which is preliminary data.</text>
</comment>
<reference evidence="3" key="1">
    <citation type="submission" date="2021-01" db="EMBL/GenBank/DDBJ databases">
        <authorList>
            <person name="Lovell J.T."/>
            <person name="Bentley N."/>
            <person name="Bhattarai G."/>
            <person name="Jenkins J.W."/>
            <person name="Sreedasyam A."/>
            <person name="Alarcon Y."/>
            <person name="Bock C."/>
            <person name="Boston L."/>
            <person name="Carlson J."/>
            <person name="Cervantes K."/>
            <person name="Clermont K."/>
            <person name="Krom N."/>
            <person name="Kubenka K."/>
            <person name="Mamidi S."/>
            <person name="Mattison C."/>
            <person name="Monteros M."/>
            <person name="Pisani C."/>
            <person name="Plott C."/>
            <person name="Rajasekar S."/>
            <person name="Rhein H.S."/>
            <person name="Rohla C."/>
            <person name="Song M."/>
            <person name="Hilaire R.S."/>
            <person name="Shu S."/>
            <person name="Wells L."/>
            <person name="Wang X."/>
            <person name="Webber J."/>
            <person name="Heerema R.J."/>
            <person name="Klein P."/>
            <person name="Conner P."/>
            <person name="Grauke L."/>
            <person name="Grimwood J."/>
            <person name="Schmutz J."/>
            <person name="Randall J.J."/>
        </authorList>
    </citation>
    <scope>NUCLEOTIDE SEQUENCE</scope>
    <source>
        <tissue evidence="3">Leaf</tissue>
    </source>
</reference>
<evidence type="ECO:0000313" key="4">
    <source>
        <dbReference type="Proteomes" id="UP000811246"/>
    </source>
</evidence>
<proteinExistence type="predicted"/>
<dbReference type="PANTHER" id="PTHR11017:SF559">
    <property type="entry name" value="DISEASE RESISTANCE PROTEIN CHL1"/>
    <property type="match status" value="1"/>
</dbReference>
<evidence type="ECO:0000259" key="2">
    <source>
        <dbReference type="PROSITE" id="PS50104"/>
    </source>
</evidence>
<sequence>MSYTKKLRGTHSYISSSYSESEPKEHHVFLSFRGEDTHNTFTDHLCHPLVDKGISTFKDDDDDKIGIGKPISPELLLAIKKSSMAVIVLSRNYASSTWCLQELATIIEFMKEREMRVLPIFYYVDPSDVGNQTGTFADAFAEHEIRFENLEKVQTWRNALREVAKLSGCHLQNGRESEFIKTIVDSIFRELSDTISIVDEDNLIGIEYPVSKLLDSHLQTCRNEVCFIGLCGMSGIGKTTLARVVFQRIRFKFQACSFLDNISAEYNMVALQEKLVSDLKLRSEKDKWDVSKGMAVIKSRLHLKKVLIVLDDVDKKEQLETLVGNCNWFGMGRLNEYNTDLDLKLFCQEAFSKPDCGIEFLDLCKDFVRYASGHLLALKVLGSSLFGKGTEMGWEIVRCEHCRNPGKWSRLWLSDDILQVLKENTASVIEKYIYLCDKVEGIMLNEARLNANTFSNMNKLGLLKICNVHLPAGLGYLSNELHLMEWHEYPLISMPNNFKPDNLVKLIMPRCHFEQLPKGFSNLNKLKVLDFSNCQNLIKTPDFSGFSNLQRLILQGCTKLFEVHLSIRSLNQLVLLNLKACQSLVSLPYEINLESLKTFPVVRIIQMNHAIRCSTSQNNFSYLPDSISQLYKLKFLYLDNCSKLKLLPSLPFGIEVVMARQCSSLENCSNQVTVLQTSYETELTIIKCLRSVDDEKSKVSLLDNHFQPLQWEYQEEPIQHGKGFLSSLPVTLIPKWFYNQKYGSSVSIPLPPDLSKNSSWRGIALYTVFEVEKNLGNDGGDLEDCTIFFHPPKDQGGVDLYRLCLYISHARFRDQLDRRSCISPSISSNSPSVWFKACGAGILYEHDMVEFIDILRQKGRGIRNSPPPPRALEAVKHRLPRTERVQITYCLTEEDLKLLRREHKLEWLLYMPRRSFPNWLNGCSFIEASIPTD</sequence>
<dbReference type="SMART" id="SM00255">
    <property type="entry name" value="TIR"/>
    <property type="match status" value="1"/>
</dbReference>
<dbReference type="Proteomes" id="UP000811246">
    <property type="component" value="Chromosome 16"/>
</dbReference>
<dbReference type="Pfam" id="PF00931">
    <property type="entry name" value="NB-ARC"/>
    <property type="match status" value="1"/>
</dbReference>
<dbReference type="InterPro" id="IPR002182">
    <property type="entry name" value="NB-ARC"/>
</dbReference>
<organism evidence="3 4">
    <name type="scientific">Carya illinoinensis</name>
    <name type="common">Pecan</name>
    <dbReference type="NCBI Taxonomy" id="32201"/>
    <lineage>
        <taxon>Eukaryota</taxon>
        <taxon>Viridiplantae</taxon>
        <taxon>Streptophyta</taxon>
        <taxon>Embryophyta</taxon>
        <taxon>Tracheophyta</taxon>
        <taxon>Spermatophyta</taxon>
        <taxon>Magnoliopsida</taxon>
        <taxon>eudicotyledons</taxon>
        <taxon>Gunneridae</taxon>
        <taxon>Pentapetalae</taxon>
        <taxon>rosids</taxon>
        <taxon>fabids</taxon>
        <taxon>Fagales</taxon>
        <taxon>Juglandaceae</taxon>
        <taxon>Carya</taxon>
    </lineage>
</organism>
<dbReference type="AlphaFoldDB" id="A0A921ZZG1"/>
<dbReference type="FunFam" id="3.40.50.10140:FF:000007">
    <property type="entry name" value="Disease resistance protein (TIR-NBS-LRR class)"/>
    <property type="match status" value="1"/>
</dbReference>
<accession>A0A921ZZG1</accession>
<dbReference type="GO" id="GO:0007165">
    <property type="term" value="P:signal transduction"/>
    <property type="evidence" value="ECO:0007669"/>
    <property type="project" value="InterPro"/>
</dbReference>